<evidence type="ECO:0000259" key="6">
    <source>
        <dbReference type="Pfam" id="PF00685"/>
    </source>
</evidence>
<dbReference type="Proteomes" id="UP000018936">
    <property type="component" value="Unassembled WGS sequence"/>
</dbReference>
<evidence type="ECO:0000256" key="4">
    <source>
        <dbReference type="ARBA" id="ARBA00022679"/>
    </source>
</evidence>
<feature type="non-terminal residue" evidence="7">
    <location>
        <position position="1"/>
    </location>
</feature>
<organism evidence="7 8">
    <name type="scientific">Ophiophagus hannah</name>
    <name type="common">King cobra</name>
    <name type="synonym">Naja hannah</name>
    <dbReference type="NCBI Taxonomy" id="8665"/>
    <lineage>
        <taxon>Eukaryota</taxon>
        <taxon>Metazoa</taxon>
        <taxon>Chordata</taxon>
        <taxon>Craniata</taxon>
        <taxon>Vertebrata</taxon>
        <taxon>Euteleostomi</taxon>
        <taxon>Lepidosauria</taxon>
        <taxon>Squamata</taxon>
        <taxon>Bifurcata</taxon>
        <taxon>Unidentata</taxon>
        <taxon>Episquamata</taxon>
        <taxon>Toxicofera</taxon>
        <taxon>Serpentes</taxon>
        <taxon>Colubroidea</taxon>
        <taxon>Elapidae</taxon>
        <taxon>Elapinae</taxon>
        <taxon>Ophiophagus</taxon>
    </lineage>
</organism>
<gene>
    <name evidence="7" type="primary">Sult3a1</name>
    <name evidence="7" type="ORF">L345_12533</name>
</gene>
<evidence type="ECO:0000256" key="1">
    <source>
        <dbReference type="ARBA" id="ARBA00004496"/>
    </source>
</evidence>
<evidence type="ECO:0000313" key="7">
    <source>
        <dbReference type="EMBL" id="ETE61716.1"/>
    </source>
</evidence>
<dbReference type="Pfam" id="PF00685">
    <property type="entry name" value="Sulfotransfer_1"/>
    <property type="match status" value="2"/>
</dbReference>
<dbReference type="InterPro" id="IPR027417">
    <property type="entry name" value="P-loop_NTPase"/>
</dbReference>
<dbReference type="InterPro" id="IPR000863">
    <property type="entry name" value="Sulfotransferase_dom"/>
</dbReference>
<comment type="subcellular location">
    <subcellularLocation>
        <location evidence="1">Cytoplasm</location>
    </subcellularLocation>
</comment>
<dbReference type="EMBL" id="AZIM01003703">
    <property type="protein sequence ID" value="ETE61716.1"/>
    <property type="molecule type" value="Genomic_DNA"/>
</dbReference>
<feature type="domain" description="Sulfotransferase" evidence="6">
    <location>
        <begin position="2"/>
        <end position="89"/>
    </location>
</feature>
<comment type="caution">
    <text evidence="7">The sequence shown here is derived from an EMBL/GenBank/DDBJ whole genome shotgun (WGS) entry which is preliminary data.</text>
</comment>
<dbReference type="PANTHER" id="PTHR11783">
    <property type="entry name" value="SULFOTRANSFERASE SULT"/>
    <property type="match status" value="1"/>
</dbReference>
<dbReference type="OrthoDB" id="205623at2759"/>
<feature type="domain" description="Sulfotransferase" evidence="6">
    <location>
        <begin position="202"/>
        <end position="446"/>
    </location>
</feature>
<sequence length="470" mass="54884">AIWTQNIVSLILYEGHRNGIENITLIDWAPWLEYNVFHVDLPSRPSPYVICSHLPYYLVPKGLRNKRTKIIYVLRNPKDVLVSDYHFHKDLRSSVLKICNFLGKKLTEKEVDDVVDKATFDNMKVDSRANYTFMSPNMLHFSKGNFLRKGTIGDWKNIMTVAQIEEMEPEDESLYKYKGLYFITGFSSPETLDSLESFDIRDDDTFIITYPKSGTIWTQNIVSLILYEGHRDGTENITLIDRAPWLEYNIFHVDLPSRPSPRVISSHLPYYLVPKGLRNKRAKIIYVLRNPKDVLVSDYHFHKISVRIETPKDFDTFLERFLAGKVLCSSWLDHVEGWYSHKSDFNILFLSYEEMKKDLRSSVLKICNFLGKKLTEKEVDDVVDKATFDNMKVDSRANYTFMPPDVLDFSKGNFLRKGTIGDWKKLMTVAQSERFDHVFKERMEKLPFKFCWDIQEDPQPISSSAEGNNV</sequence>
<dbReference type="GO" id="GO:0008146">
    <property type="term" value="F:sulfotransferase activity"/>
    <property type="evidence" value="ECO:0007669"/>
    <property type="project" value="InterPro"/>
</dbReference>
<proteinExistence type="inferred from homology"/>
<evidence type="ECO:0000256" key="2">
    <source>
        <dbReference type="ARBA" id="ARBA00005771"/>
    </source>
</evidence>
<name>V8NIC4_OPHHA</name>
<keyword evidence="4 5" id="KW-0808">Transferase</keyword>
<dbReference type="SUPFAM" id="SSF52540">
    <property type="entry name" value="P-loop containing nucleoside triphosphate hydrolases"/>
    <property type="match status" value="2"/>
</dbReference>
<comment type="similarity">
    <text evidence="2 5">Belongs to the sulfotransferase 1 family.</text>
</comment>
<protein>
    <recommendedName>
        <fullName evidence="5">Sulfotransferase</fullName>
        <ecNumber evidence="5">2.8.2.-</ecNumber>
    </recommendedName>
</protein>
<dbReference type="EC" id="2.8.2.-" evidence="5"/>
<feature type="non-terminal residue" evidence="7">
    <location>
        <position position="470"/>
    </location>
</feature>
<evidence type="ECO:0000313" key="8">
    <source>
        <dbReference type="Proteomes" id="UP000018936"/>
    </source>
</evidence>
<dbReference type="GO" id="GO:0005737">
    <property type="term" value="C:cytoplasm"/>
    <property type="evidence" value="ECO:0007669"/>
    <property type="project" value="UniProtKB-SubCell"/>
</dbReference>
<dbReference type="Gene3D" id="3.40.50.300">
    <property type="entry name" value="P-loop containing nucleotide triphosphate hydrolases"/>
    <property type="match status" value="3"/>
</dbReference>
<dbReference type="FunFam" id="3.40.50.300:FF:000433">
    <property type="entry name" value="Estrogen sulfotransferase"/>
    <property type="match status" value="1"/>
</dbReference>
<dbReference type="AlphaFoldDB" id="V8NIC4"/>
<keyword evidence="8" id="KW-1185">Reference proteome</keyword>
<evidence type="ECO:0000256" key="5">
    <source>
        <dbReference type="RuleBase" id="RU361155"/>
    </source>
</evidence>
<reference evidence="7 8" key="1">
    <citation type="journal article" date="2013" name="Proc. Natl. Acad. Sci. U.S.A.">
        <title>The king cobra genome reveals dynamic gene evolution and adaptation in the snake venom system.</title>
        <authorList>
            <person name="Vonk F.J."/>
            <person name="Casewell N.R."/>
            <person name="Henkel C.V."/>
            <person name="Heimberg A.M."/>
            <person name="Jansen H.J."/>
            <person name="McCleary R.J."/>
            <person name="Kerkkamp H.M."/>
            <person name="Vos R.A."/>
            <person name="Guerreiro I."/>
            <person name="Calvete J.J."/>
            <person name="Wuster W."/>
            <person name="Woods A.E."/>
            <person name="Logan J.M."/>
            <person name="Harrison R.A."/>
            <person name="Castoe T.A."/>
            <person name="de Koning A.P."/>
            <person name="Pollock D.D."/>
            <person name="Yandell M."/>
            <person name="Calderon D."/>
            <person name="Renjifo C."/>
            <person name="Currier R.B."/>
            <person name="Salgado D."/>
            <person name="Pla D."/>
            <person name="Sanz L."/>
            <person name="Hyder A.S."/>
            <person name="Ribeiro J.M."/>
            <person name="Arntzen J.W."/>
            <person name="van den Thillart G.E."/>
            <person name="Boetzer M."/>
            <person name="Pirovano W."/>
            <person name="Dirks R.P."/>
            <person name="Spaink H.P."/>
            <person name="Duboule D."/>
            <person name="McGlinn E."/>
            <person name="Kini R.M."/>
            <person name="Richardson M.K."/>
        </authorList>
    </citation>
    <scope>NUCLEOTIDE SEQUENCE</scope>
    <source>
        <tissue evidence="7">Blood</tissue>
    </source>
</reference>
<accession>V8NIC4</accession>
<keyword evidence="3" id="KW-0963">Cytoplasm</keyword>
<evidence type="ECO:0000256" key="3">
    <source>
        <dbReference type="ARBA" id="ARBA00022490"/>
    </source>
</evidence>